<reference evidence="1 2" key="1">
    <citation type="submission" date="2018-01" db="EMBL/GenBank/DDBJ databases">
        <authorList>
            <person name="Gaut B.S."/>
            <person name="Morton B.R."/>
            <person name="Clegg M.T."/>
            <person name="Duvall M.R."/>
        </authorList>
    </citation>
    <scope>NUCLEOTIDE SEQUENCE [LARGE SCALE GENOMIC DNA]</scope>
    <source>
        <strain evidence="1">Cupriavidus taiwanensis cmp 52</strain>
    </source>
</reference>
<proteinExistence type="predicted"/>
<accession>A0A375J4Z6</accession>
<name>A0A375J4Z6_9BURK</name>
<protein>
    <submittedName>
        <fullName evidence="1">Uncharacterized protein</fullName>
    </submittedName>
</protein>
<evidence type="ECO:0000313" key="1">
    <source>
        <dbReference type="EMBL" id="SPR98736.1"/>
    </source>
</evidence>
<dbReference type="Proteomes" id="UP000256805">
    <property type="component" value="Unassembled WGS sequence"/>
</dbReference>
<dbReference type="AlphaFoldDB" id="A0A375J4Z6"/>
<sequence length="61" mass="6312">MLPSPASGRGAGVRAGAGNSEAIHFVATPALTPTLAQREREYTGSKLKVQRNIATPIRAAP</sequence>
<evidence type="ECO:0000313" key="2">
    <source>
        <dbReference type="Proteomes" id="UP000256805"/>
    </source>
</evidence>
<organism evidence="1 2">
    <name type="scientific">Cupriavidus taiwanensis</name>
    <dbReference type="NCBI Taxonomy" id="164546"/>
    <lineage>
        <taxon>Bacteria</taxon>
        <taxon>Pseudomonadati</taxon>
        <taxon>Pseudomonadota</taxon>
        <taxon>Betaproteobacteria</taxon>
        <taxon>Burkholderiales</taxon>
        <taxon>Burkholderiaceae</taxon>
        <taxon>Cupriavidus</taxon>
    </lineage>
</organism>
<gene>
    <name evidence="1" type="ORF">CBM2634_A40017</name>
</gene>
<dbReference type="EMBL" id="OVTA01000026">
    <property type="protein sequence ID" value="SPR98736.1"/>
    <property type="molecule type" value="Genomic_DNA"/>
</dbReference>